<organism evidence="1 2">
    <name type="scientific">Macroventuria anomochaeta</name>
    <dbReference type="NCBI Taxonomy" id="301207"/>
    <lineage>
        <taxon>Eukaryota</taxon>
        <taxon>Fungi</taxon>
        <taxon>Dikarya</taxon>
        <taxon>Ascomycota</taxon>
        <taxon>Pezizomycotina</taxon>
        <taxon>Dothideomycetes</taxon>
        <taxon>Pleosporomycetidae</taxon>
        <taxon>Pleosporales</taxon>
        <taxon>Pleosporineae</taxon>
        <taxon>Didymellaceae</taxon>
        <taxon>Macroventuria</taxon>
    </lineage>
</organism>
<accession>A0ACB6S475</accession>
<evidence type="ECO:0000313" key="2">
    <source>
        <dbReference type="Proteomes" id="UP000799754"/>
    </source>
</evidence>
<proteinExistence type="predicted"/>
<evidence type="ECO:0000313" key="1">
    <source>
        <dbReference type="EMBL" id="KAF2628753.1"/>
    </source>
</evidence>
<gene>
    <name evidence="1" type="ORF">BU25DRAFT_31610</name>
</gene>
<sequence length="212" mass="23419">MPNFTSTSLSHPPRYQSGRSVPNPVSRKLGAVSENSDVLSLHHDRLELDQRRHDVVVLIEHLAMSITPFCEFWVGDECHNSIIDVFPVEVRHGLHTAFFEGCSNGGVRKLLCSDISKASANARSTIAGIWEASTAEETDAIFVPMVFATSSRDSRIPVAKRRASCLSRRCALRFPWTMVSRPISLINSLLTVHRKASLETDGIGEPPSRLGL</sequence>
<dbReference type="Proteomes" id="UP000799754">
    <property type="component" value="Unassembled WGS sequence"/>
</dbReference>
<dbReference type="EMBL" id="MU006712">
    <property type="protein sequence ID" value="KAF2628753.1"/>
    <property type="molecule type" value="Genomic_DNA"/>
</dbReference>
<protein>
    <submittedName>
        <fullName evidence="1">Uncharacterized protein</fullName>
    </submittedName>
</protein>
<name>A0ACB6S475_9PLEO</name>
<keyword evidence="2" id="KW-1185">Reference proteome</keyword>
<comment type="caution">
    <text evidence="1">The sequence shown here is derived from an EMBL/GenBank/DDBJ whole genome shotgun (WGS) entry which is preliminary data.</text>
</comment>
<reference evidence="1" key="1">
    <citation type="journal article" date="2020" name="Stud. Mycol.">
        <title>101 Dothideomycetes genomes: a test case for predicting lifestyles and emergence of pathogens.</title>
        <authorList>
            <person name="Haridas S."/>
            <person name="Albert R."/>
            <person name="Binder M."/>
            <person name="Bloem J."/>
            <person name="Labutti K."/>
            <person name="Salamov A."/>
            <person name="Andreopoulos B."/>
            <person name="Baker S."/>
            <person name="Barry K."/>
            <person name="Bills G."/>
            <person name="Bluhm B."/>
            <person name="Cannon C."/>
            <person name="Castanera R."/>
            <person name="Culley D."/>
            <person name="Daum C."/>
            <person name="Ezra D."/>
            <person name="Gonzalez J."/>
            <person name="Henrissat B."/>
            <person name="Kuo A."/>
            <person name="Liang C."/>
            <person name="Lipzen A."/>
            <person name="Lutzoni F."/>
            <person name="Magnuson J."/>
            <person name="Mondo S."/>
            <person name="Nolan M."/>
            <person name="Ohm R."/>
            <person name="Pangilinan J."/>
            <person name="Park H.-J."/>
            <person name="Ramirez L."/>
            <person name="Alfaro M."/>
            <person name="Sun H."/>
            <person name="Tritt A."/>
            <person name="Yoshinaga Y."/>
            <person name="Zwiers L.-H."/>
            <person name="Turgeon B."/>
            <person name="Goodwin S."/>
            <person name="Spatafora J."/>
            <person name="Crous P."/>
            <person name="Grigoriev I."/>
        </authorList>
    </citation>
    <scope>NUCLEOTIDE SEQUENCE</scope>
    <source>
        <strain evidence="1">CBS 525.71</strain>
    </source>
</reference>